<comment type="similarity">
    <text evidence="2">Belongs to the ABC transporter superfamily. ABCC family. Conjugate transporter (TC 3.A.1.208) subfamily.</text>
</comment>
<accession>A0AAE0FZR3</accession>
<evidence type="ECO:0000256" key="7">
    <source>
        <dbReference type="ARBA" id="ARBA00022840"/>
    </source>
</evidence>
<feature type="transmembrane region" description="Helical" evidence="11">
    <location>
        <begin position="223"/>
        <end position="248"/>
    </location>
</feature>
<keyword evidence="15" id="KW-1185">Reference proteome</keyword>
<dbReference type="PROSITE" id="PS50893">
    <property type="entry name" value="ABC_TRANSPORTER_2"/>
    <property type="match status" value="2"/>
</dbReference>
<evidence type="ECO:0000313" key="14">
    <source>
        <dbReference type="EMBL" id="KAK3268748.1"/>
    </source>
</evidence>
<comment type="caution">
    <text evidence="14">The sequence shown here is derived from an EMBL/GenBank/DDBJ whole genome shotgun (WGS) entry which is preliminary data.</text>
</comment>
<dbReference type="InterPro" id="IPR011527">
    <property type="entry name" value="ABC1_TM_dom"/>
</dbReference>
<dbReference type="Gene3D" id="1.20.1560.10">
    <property type="entry name" value="ABC transporter type 1, transmembrane domain"/>
    <property type="match status" value="2"/>
</dbReference>
<comment type="subcellular location">
    <subcellularLocation>
        <location evidence="1">Vacuole membrane</location>
        <topology evidence="1">Multi-pass membrane protein</topology>
    </subcellularLocation>
</comment>
<dbReference type="GO" id="GO:0016887">
    <property type="term" value="F:ATP hydrolysis activity"/>
    <property type="evidence" value="ECO:0007669"/>
    <property type="project" value="InterPro"/>
</dbReference>
<gene>
    <name evidence="14" type="ORF">CYMTET_22762</name>
</gene>
<dbReference type="SUPFAM" id="SSF52540">
    <property type="entry name" value="P-loop containing nucleoside triphosphate hydrolases"/>
    <property type="match status" value="2"/>
</dbReference>
<dbReference type="InterPro" id="IPR050173">
    <property type="entry name" value="ABC_transporter_C-like"/>
</dbReference>
<evidence type="ECO:0000256" key="4">
    <source>
        <dbReference type="ARBA" id="ARBA00022692"/>
    </source>
</evidence>
<feature type="transmembrane region" description="Helical" evidence="11">
    <location>
        <begin position="910"/>
        <end position="935"/>
    </location>
</feature>
<dbReference type="Pfam" id="PF00005">
    <property type="entry name" value="ABC_tran"/>
    <property type="match status" value="2"/>
</dbReference>
<dbReference type="Gene3D" id="3.40.50.300">
    <property type="entry name" value="P-loop containing nucleotide triphosphate hydrolases"/>
    <property type="match status" value="2"/>
</dbReference>
<feature type="region of interest" description="Disordered" evidence="10">
    <location>
        <begin position="513"/>
        <end position="535"/>
    </location>
</feature>
<dbReference type="FunFam" id="1.20.1560.10:FF:000010">
    <property type="entry name" value="Multidrug resistance-associated ABC transporter"/>
    <property type="match status" value="1"/>
</dbReference>
<dbReference type="FunFam" id="1.20.1560.10:FF:000006">
    <property type="entry name" value="ATP-binding cassette, sub-family C (CFTR/MRP), member 9"/>
    <property type="match status" value="1"/>
</dbReference>
<dbReference type="PANTHER" id="PTHR24223">
    <property type="entry name" value="ATP-BINDING CASSETTE SUB-FAMILY C"/>
    <property type="match status" value="1"/>
</dbReference>
<organism evidence="14 15">
    <name type="scientific">Cymbomonas tetramitiformis</name>
    <dbReference type="NCBI Taxonomy" id="36881"/>
    <lineage>
        <taxon>Eukaryota</taxon>
        <taxon>Viridiplantae</taxon>
        <taxon>Chlorophyta</taxon>
        <taxon>Pyramimonadophyceae</taxon>
        <taxon>Pyramimonadales</taxon>
        <taxon>Pyramimonadaceae</taxon>
        <taxon>Cymbomonas</taxon>
    </lineage>
</organism>
<keyword evidence="8 11" id="KW-1133">Transmembrane helix</keyword>
<dbReference type="EMBL" id="LGRX02011604">
    <property type="protein sequence ID" value="KAK3268748.1"/>
    <property type="molecule type" value="Genomic_DNA"/>
</dbReference>
<evidence type="ECO:0000313" key="15">
    <source>
        <dbReference type="Proteomes" id="UP001190700"/>
    </source>
</evidence>
<evidence type="ECO:0000256" key="6">
    <source>
        <dbReference type="ARBA" id="ARBA00022741"/>
    </source>
</evidence>
<dbReference type="PROSITE" id="PS50929">
    <property type="entry name" value="ABC_TM1F"/>
    <property type="match status" value="2"/>
</dbReference>
<dbReference type="Pfam" id="PF00664">
    <property type="entry name" value="ABC_membrane"/>
    <property type="match status" value="2"/>
</dbReference>
<dbReference type="CDD" id="cd03250">
    <property type="entry name" value="ABCC_MRP_domain1"/>
    <property type="match status" value="1"/>
</dbReference>
<evidence type="ECO:0000256" key="3">
    <source>
        <dbReference type="ARBA" id="ARBA00022448"/>
    </source>
</evidence>
<feature type="transmembrane region" description="Helical" evidence="11">
    <location>
        <begin position="317"/>
        <end position="343"/>
    </location>
</feature>
<dbReference type="InterPro" id="IPR044746">
    <property type="entry name" value="ABCC_6TM_D1"/>
</dbReference>
<dbReference type="InterPro" id="IPR036640">
    <property type="entry name" value="ABC1_TM_sf"/>
</dbReference>
<evidence type="ECO:0000259" key="12">
    <source>
        <dbReference type="PROSITE" id="PS50893"/>
    </source>
</evidence>
<feature type="compositionally biased region" description="Basic and acidic residues" evidence="10">
    <location>
        <begin position="525"/>
        <end position="535"/>
    </location>
</feature>
<feature type="transmembrane region" description="Helical" evidence="11">
    <location>
        <begin position="102"/>
        <end position="123"/>
    </location>
</feature>
<feature type="compositionally biased region" description="Basic and acidic residues" evidence="10">
    <location>
        <begin position="816"/>
        <end position="831"/>
    </location>
</feature>
<evidence type="ECO:0000259" key="13">
    <source>
        <dbReference type="PROSITE" id="PS50929"/>
    </source>
</evidence>
<keyword evidence="4 11" id="KW-0812">Transmembrane</keyword>
<dbReference type="InterPro" id="IPR003439">
    <property type="entry name" value="ABC_transporter-like_ATP-bd"/>
</dbReference>
<dbReference type="FunFam" id="3.40.50.300:FF:000074">
    <property type="entry name" value="Multidrug resistance-associated protein 5 isoform 1"/>
    <property type="match status" value="1"/>
</dbReference>
<reference evidence="14 15" key="1">
    <citation type="journal article" date="2015" name="Genome Biol. Evol.">
        <title>Comparative Genomics of a Bacterivorous Green Alga Reveals Evolutionary Causalities and Consequences of Phago-Mixotrophic Mode of Nutrition.</title>
        <authorList>
            <person name="Burns J.A."/>
            <person name="Paasch A."/>
            <person name="Narechania A."/>
            <person name="Kim E."/>
        </authorList>
    </citation>
    <scope>NUCLEOTIDE SEQUENCE [LARGE SCALE GENOMIC DNA]</scope>
    <source>
        <strain evidence="14 15">PLY_AMNH</strain>
    </source>
</reference>
<feature type="domain" description="ABC transmembrane type-1" evidence="13">
    <location>
        <begin position="106"/>
        <end position="379"/>
    </location>
</feature>
<protein>
    <submittedName>
        <fullName evidence="14">Uncharacterized protein</fullName>
    </submittedName>
</protein>
<feature type="transmembrane region" description="Helical" evidence="11">
    <location>
        <begin position="1127"/>
        <end position="1146"/>
    </location>
</feature>
<dbReference type="InterPro" id="IPR003593">
    <property type="entry name" value="AAA+_ATPase"/>
</dbReference>
<sequence length="1464" mass="159139">MKAGTTKGGLEDKGNAEFTATEAYRSAGFLSRSTWSWVRALLDIGSKRQLNEDDLIVVEKEFTVEYELEQFRPIWNEELKKPAPSFAAALWKLYKGRYLQCVSMHLLYTGCQLVTPFLIQAIVRHVMKDDPDPKMGYIYAASLGLAPFFGAIVFQNSLQKAYLLGMAIRGLAAALIYEKTFLLSNAARGEKSIGEIQNLMSNDAKSLGDTMMILPNLVSGPTMVILVIVLLVMLLGPSALMGLAILLCSFPITGVAFKHIGAARVQQSIEMDSRLKYLSEMIMGVRVLKYYAWERFFCGEVSDIRKREVLQLRKQNLLRATTTMTMVAIPMLITIGTFGVYAATGNEVTADVVFPALGLFNAVTFPLLMVPFSLIGVVTMLVACRRVGSFLQLCERVNSVKKSEPSPLSPSITFKSASFIWNEPSAENGEASATEEPAAALAVEGEEAVTKAALAPTPPSEIHTSLRVEEDHVALELKLPTGSAAEAGQPSPAAIQLPELKSLESAADVQAMDKVEAPAESQAAEEEKPADAEVEESKPAFRMQNVDLQVQPGSLVVVAGVVGSGKSSLLSAMVGEMSQQDGSVEVAGECALFSQVPWIMNATVRENIIFGRPFAATYYNQVVEACSLVPDFQQLAAGDQTEIGERGINLSGGQKARVALARAVYSRPNIILLDDPLAAVDAHVGRHLVEKCIKGMLKSTTRVLVTNALHVIPSADYIVVMKDGMVEEQGTYTELLQNNGELVELLASYGATQGEEGEEEVPEEIAQLIATRSGESLSEVCGRASAEMSRTSSGRASKSSEMVRKSVETARTSADITRKSADLQREGEDAKAPSSATKDGALTTEEERVEGVVETILYWRYVQAAGGLKFLFSVSATLVLGEVTKSLANFTLSIWSEETDSDDDARGWQWYLGAVALISTLSVILTVSRAVLLAYGATRAGVVSHKGLVQAMFRAPMEFFDTTPTGRIVNRFSKDMDTIDTQLPQSLENCIFLLCQVVGTMILIGIILPIFLILLIPIFYCFYMISKFFRLSARELQRLEGTMKSPIYNHFQESLNGLTTIRAYNEVERFVQQNRHHINFHNRAWWMLHAGINRWLGLRLEGMGTFIIFATALLAVSGSPGMTSPGFVGLALVYAANVTALLNFSVRMLSEVEARMTSFERVYEYTLVEPEAATETAADAAVVSQAWPTSGAIAFEKCDMRYREGLDLVLRNVSFTLEGGSKMGVCGRTGAGKSTIMVSLFRIVELAGGCIKIDGVDISTLGLQMLREKLVIMPQDPVLFSGSVRRNIDPTGMAASDAEVWEVLEASQLSSFIHTLPGGLDADVSENGDNFSAGQRQCLCMARALLRKPKVLVLDEATASVDAETDTAIQKCIHTQLATCTCLIIAHRLHTIMGSDRILVMDKGSVGEFDTPANLLEKPCYGLLKSLVDETGPASSRYLHKIAKGEVAPADAVVMDDGVTDLTL</sequence>
<dbReference type="GO" id="GO:0005524">
    <property type="term" value="F:ATP binding"/>
    <property type="evidence" value="ECO:0007669"/>
    <property type="project" value="UniProtKB-KW"/>
</dbReference>
<dbReference type="CDD" id="cd18579">
    <property type="entry name" value="ABC_6TM_ABCC_D1"/>
    <property type="match status" value="1"/>
</dbReference>
<dbReference type="CDD" id="cd03244">
    <property type="entry name" value="ABCC_MRP_domain2"/>
    <property type="match status" value="1"/>
</dbReference>
<dbReference type="PANTHER" id="PTHR24223:SF443">
    <property type="entry name" value="MULTIDRUG-RESISTANCE LIKE PROTEIN 1, ISOFORM I"/>
    <property type="match status" value="1"/>
</dbReference>
<evidence type="ECO:0000256" key="1">
    <source>
        <dbReference type="ARBA" id="ARBA00004128"/>
    </source>
</evidence>
<dbReference type="InterPro" id="IPR044726">
    <property type="entry name" value="ABCC_6TM_D2"/>
</dbReference>
<proteinExistence type="inferred from homology"/>
<evidence type="ECO:0000256" key="5">
    <source>
        <dbReference type="ARBA" id="ARBA00022737"/>
    </source>
</evidence>
<dbReference type="PROSITE" id="PS00211">
    <property type="entry name" value="ABC_TRANSPORTER_1"/>
    <property type="match status" value="2"/>
</dbReference>
<feature type="transmembrane region" description="Helical" evidence="11">
    <location>
        <begin position="135"/>
        <end position="154"/>
    </location>
</feature>
<dbReference type="SUPFAM" id="SSF90123">
    <property type="entry name" value="ABC transporter transmembrane region"/>
    <property type="match status" value="2"/>
</dbReference>
<feature type="domain" description="ABC transmembrane type-1" evidence="13">
    <location>
        <begin position="878"/>
        <end position="1154"/>
    </location>
</feature>
<feature type="compositionally biased region" description="Low complexity" evidence="10">
    <location>
        <begin position="789"/>
        <end position="800"/>
    </location>
</feature>
<feature type="domain" description="ABC transporter" evidence="12">
    <location>
        <begin position="509"/>
        <end position="748"/>
    </location>
</feature>
<dbReference type="InterPro" id="IPR017871">
    <property type="entry name" value="ABC_transporter-like_CS"/>
</dbReference>
<evidence type="ECO:0000256" key="2">
    <source>
        <dbReference type="ARBA" id="ARBA00009726"/>
    </source>
</evidence>
<name>A0AAE0FZR3_9CHLO</name>
<dbReference type="GO" id="GO:0140359">
    <property type="term" value="F:ABC-type transporter activity"/>
    <property type="evidence" value="ECO:0007669"/>
    <property type="project" value="InterPro"/>
</dbReference>
<dbReference type="SMART" id="SM00382">
    <property type="entry name" value="AAA"/>
    <property type="match status" value="2"/>
</dbReference>
<feature type="transmembrane region" description="Helical" evidence="11">
    <location>
        <begin position="363"/>
        <end position="383"/>
    </location>
</feature>
<evidence type="ECO:0000256" key="11">
    <source>
        <dbReference type="SAM" id="Phobius"/>
    </source>
</evidence>
<dbReference type="Proteomes" id="UP001190700">
    <property type="component" value="Unassembled WGS sequence"/>
</dbReference>
<dbReference type="FunFam" id="3.40.50.300:FF:000997">
    <property type="entry name" value="Multidrug resistance-associated protein 1"/>
    <property type="match status" value="1"/>
</dbReference>
<dbReference type="GO" id="GO:0005774">
    <property type="term" value="C:vacuolar membrane"/>
    <property type="evidence" value="ECO:0007669"/>
    <property type="project" value="UniProtKB-SubCell"/>
</dbReference>
<evidence type="ECO:0000256" key="9">
    <source>
        <dbReference type="ARBA" id="ARBA00023136"/>
    </source>
</evidence>
<feature type="transmembrane region" description="Helical" evidence="11">
    <location>
        <begin position="1096"/>
        <end position="1115"/>
    </location>
</feature>
<keyword evidence="9 11" id="KW-0472">Membrane</keyword>
<evidence type="ECO:0000256" key="8">
    <source>
        <dbReference type="ARBA" id="ARBA00022989"/>
    </source>
</evidence>
<keyword evidence="6" id="KW-0547">Nucleotide-binding</keyword>
<keyword evidence="7" id="KW-0067">ATP-binding</keyword>
<keyword evidence="5" id="KW-0677">Repeat</keyword>
<feature type="region of interest" description="Disordered" evidence="10">
    <location>
        <begin position="783"/>
        <end position="845"/>
    </location>
</feature>
<feature type="domain" description="ABC transporter" evidence="12">
    <location>
        <begin position="1195"/>
        <end position="1428"/>
    </location>
</feature>
<feature type="transmembrane region" description="Helical" evidence="11">
    <location>
        <begin position="991"/>
        <end position="1023"/>
    </location>
</feature>
<dbReference type="InterPro" id="IPR027417">
    <property type="entry name" value="P-loop_NTPase"/>
</dbReference>
<keyword evidence="3" id="KW-0813">Transport</keyword>
<evidence type="ECO:0000256" key="10">
    <source>
        <dbReference type="SAM" id="MobiDB-lite"/>
    </source>
</evidence>
<dbReference type="CDD" id="cd18580">
    <property type="entry name" value="ABC_6TM_ABCC_D2"/>
    <property type="match status" value="1"/>
</dbReference>